<evidence type="ECO:0000313" key="8">
    <source>
        <dbReference type="Proteomes" id="UP001595906"/>
    </source>
</evidence>
<evidence type="ECO:0000256" key="4">
    <source>
        <dbReference type="ARBA" id="ARBA00023136"/>
    </source>
</evidence>
<comment type="caution">
    <text evidence="7">The sequence shown here is derived from an EMBL/GenBank/DDBJ whole genome shotgun (WGS) entry which is preliminary data.</text>
</comment>
<dbReference type="Pfam" id="PF01794">
    <property type="entry name" value="Ferric_reduct"/>
    <property type="match status" value="1"/>
</dbReference>
<keyword evidence="3 5" id="KW-1133">Transmembrane helix</keyword>
<evidence type="ECO:0000256" key="1">
    <source>
        <dbReference type="ARBA" id="ARBA00004141"/>
    </source>
</evidence>
<reference evidence="8" key="1">
    <citation type="journal article" date="2019" name="Int. J. Syst. Evol. Microbiol.">
        <title>The Global Catalogue of Microorganisms (GCM) 10K type strain sequencing project: providing services to taxonomists for standard genome sequencing and annotation.</title>
        <authorList>
            <consortium name="The Broad Institute Genomics Platform"/>
            <consortium name="The Broad Institute Genome Sequencing Center for Infectious Disease"/>
            <person name="Wu L."/>
            <person name="Ma J."/>
        </authorList>
    </citation>
    <scope>NUCLEOTIDE SEQUENCE [LARGE SCALE GENOMIC DNA]</scope>
    <source>
        <strain evidence="8">CECT 8010</strain>
    </source>
</reference>
<accession>A0ABV8Q1D9</accession>
<evidence type="ECO:0000256" key="2">
    <source>
        <dbReference type="ARBA" id="ARBA00022692"/>
    </source>
</evidence>
<keyword evidence="8" id="KW-1185">Reference proteome</keyword>
<evidence type="ECO:0000313" key="7">
    <source>
        <dbReference type="EMBL" id="MFC4233144.1"/>
    </source>
</evidence>
<evidence type="ECO:0000256" key="5">
    <source>
        <dbReference type="SAM" id="Phobius"/>
    </source>
</evidence>
<keyword evidence="2 5" id="KW-0812">Transmembrane</keyword>
<dbReference type="InterPro" id="IPR013130">
    <property type="entry name" value="Fe3_Rdtase_TM_dom"/>
</dbReference>
<feature type="transmembrane region" description="Helical" evidence="5">
    <location>
        <begin position="170"/>
        <end position="188"/>
    </location>
</feature>
<feature type="domain" description="Ferric oxidoreductase" evidence="6">
    <location>
        <begin position="15"/>
        <end position="145"/>
    </location>
</feature>
<dbReference type="Proteomes" id="UP001595906">
    <property type="component" value="Unassembled WGS sequence"/>
</dbReference>
<feature type="transmembrane region" description="Helical" evidence="5">
    <location>
        <begin position="12"/>
        <end position="35"/>
    </location>
</feature>
<sequence>MESINLLDATAVIGLMAAVALTFNILFGMLLSCAYKQIPLWKQLPTWLKRLSLLDLHNWTAYIALLLVGLHPTLLLLDKASKFTWVDVLFPIHAPHQKLEVALGTIAFYALIVVMITTQNVVKKRMGFRTWKTIHLISYGTALLFIIHGIFMDPELKDKPVDFLDGEKLVAEICGLVLAMATILRYKYYVNKQKKRLG</sequence>
<protein>
    <submittedName>
        <fullName evidence="7">Ferric reductase-like transmembrane domain-containing protein</fullName>
    </submittedName>
</protein>
<keyword evidence="4 5" id="KW-0472">Membrane</keyword>
<dbReference type="EMBL" id="JBHSDC010000029">
    <property type="protein sequence ID" value="MFC4233144.1"/>
    <property type="molecule type" value="Genomic_DNA"/>
</dbReference>
<gene>
    <name evidence="7" type="ORF">ACFOW1_14680</name>
</gene>
<feature type="transmembrane region" description="Helical" evidence="5">
    <location>
        <begin position="134"/>
        <end position="150"/>
    </location>
</feature>
<feature type="transmembrane region" description="Helical" evidence="5">
    <location>
        <begin position="101"/>
        <end position="122"/>
    </location>
</feature>
<proteinExistence type="predicted"/>
<feature type="transmembrane region" description="Helical" evidence="5">
    <location>
        <begin position="56"/>
        <end position="77"/>
    </location>
</feature>
<dbReference type="RefSeq" id="WP_379015297.1">
    <property type="nucleotide sequence ID" value="NZ_JBHSDC010000029.1"/>
</dbReference>
<evidence type="ECO:0000256" key="3">
    <source>
        <dbReference type="ARBA" id="ARBA00022989"/>
    </source>
</evidence>
<organism evidence="7 8">
    <name type="scientific">Parasediminibacterium paludis</name>
    <dbReference type="NCBI Taxonomy" id="908966"/>
    <lineage>
        <taxon>Bacteria</taxon>
        <taxon>Pseudomonadati</taxon>
        <taxon>Bacteroidota</taxon>
        <taxon>Chitinophagia</taxon>
        <taxon>Chitinophagales</taxon>
        <taxon>Chitinophagaceae</taxon>
        <taxon>Parasediminibacterium</taxon>
    </lineage>
</organism>
<evidence type="ECO:0000259" key="6">
    <source>
        <dbReference type="Pfam" id="PF01794"/>
    </source>
</evidence>
<comment type="subcellular location">
    <subcellularLocation>
        <location evidence="1">Membrane</location>
        <topology evidence="1">Multi-pass membrane protein</topology>
    </subcellularLocation>
</comment>
<name>A0ABV8Q1D9_9BACT</name>